<gene>
    <name evidence="1" type="ORF">PENTCL1PPCAC_25493</name>
</gene>
<accession>A0AAV5U8X6</accession>
<comment type="caution">
    <text evidence="1">The sequence shown here is derived from an EMBL/GenBank/DDBJ whole genome shotgun (WGS) entry which is preliminary data.</text>
</comment>
<dbReference type="EMBL" id="BTSX01000006">
    <property type="protein sequence ID" value="GMT03319.1"/>
    <property type="molecule type" value="Genomic_DNA"/>
</dbReference>
<evidence type="ECO:0000313" key="1">
    <source>
        <dbReference type="EMBL" id="GMT03319.1"/>
    </source>
</evidence>
<keyword evidence="2" id="KW-1185">Reference proteome</keyword>
<reference evidence="1" key="1">
    <citation type="submission" date="2023-10" db="EMBL/GenBank/DDBJ databases">
        <title>Genome assembly of Pristionchus species.</title>
        <authorList>
            <person name="Yoshida K."/>
            <person name="Sommer R.J."/>
        </authorList>
    </citation>
    <scope>NUCLEOTIDE SEQUENCE</scope>
    <source>
        <strain evidence="1">RS0144</strain>
    </source>
</reference>
<protein>
    <submittedName>
        <fullName evidence="1">Uncharacterized protein</fullName>
    </submittedName>
</protein>
<evidence type="ECO:0000313" key="2">
    <source>
        <dbReference type="Proteomes" id="UP001432027"/>
    </source>
</evidence>
<name>A0AAV5U8X6_9BILA</name>
<feature type="non-terminal residue" evidence="1">
    <location>
        <position position="1"/>
    </location>
</feature>
<sequence length="77" mass="8267">FAVFQSENMSDLEEKIAAQVSTFSPAGQAAAQCMKDIYLEAGDDKDSVADRVKEFCSTLPPEVLAEIATLQMFSGSS</sequence>
<proteinExistence type="predicted"/>
<dbReference type="Proteomes" id="UP001432027">
    <property type="component" value="Unassembled WGS sequence"/>
</dbReference>
<organism evidence="1 2">
    <name type="scientific">Pristionchus entomophagus</name>
    <dbReference type="NCBI Taxonomy" id="358040"/>
    <lineage>
        <taxon>Eukaryota</taxon>
        <taxon>Metazoa</taxon>
        <taxon>Ecdysozoa</taxon>
        <taxon>Nematoda</taxon>
        <taxon>Chromadorea</taxon>
        <taxon>Rhabditida</taxon>
        <taxon>Rhabditina</taxon>
        <taxon>Diplogasteromorpha</taxon>
        <taxon>Diplogasteroidea</taxon>
        <taxon>Neodiplogasteridae</taxon>
        <taxon>Pristionchus</taxon>
    </lineage>
</organism>
<dbReference type="AlphaFoldDB" id="A0AAV5U8X6"/>